<dbReference type="AlphaFoldDB" id="A0A1H4EP72"/>
<reference evidence="2" key="5">
    <citation type="submission" date="2019-09" db="EMBL/GenBank/DDBJ databases">
        <authorList>
            <person name="Ross B.D."/>
            <person name="Verster A.J."/>
            <person name="Radey M.C."/>
            <person name="Schmidtke D.T."/>
            <person name="Pope C.E."/>
            <person name="Hoffman L.R."/>
            <person name="Hajjar A.M."/>
            <person name="Peterson S.B."/>
            <person name="Borenstein E."/>
            <person name="Mougous J.D."/>
        </authorList>
    </citation>
    <scope>NUCLEOTIDE SEQUENCE</scope>
    <source>
        <strain evidence="2">H204</strain>
    </source>
</reference>
<reference evidence="4 5" key="1">
    <citation type="submission" date="2016-10" db="EMBL/GenBank/DDBJ databases">
        <authorList>
            <person name="de Groot N.N."/>
        </authorList>
    </citation>
    <scope>NUCLEOTIDE SEQUENCE [LARGE SCALE GENOMIC DNA]</scope>
    <source>
        <strain evidence="4 5">NLAE-zl-G339</strain>
    </source>
</reference>
<gene>
    <name evidence="2" type="ORF">F6S82_15710</name>
    <name evidence="3" type="ORF">GA574_24440</name>
    <name evidence="4" type="ORF">SAMN04487924_11627</name>
</gene>
<evidence type="ECO:0000313" key="2">
    <source>
        <dbReference type="EMBL" id="KAA9044867.1"/>
    </source>
</evidence>
<protein>
    <submittedName>
        <fullName evidence="2">DUF1837 domain-containing protein</fullName>
    </submittedName>
</protein>
<dbReference type="Proteomes" id="UP000183040">
    <property type="component" value="Unassembled WGS sequence"/>
</dbReference>
<evidence type="ECO:0000313" key="6">
    <source>
        <dbReference type="Proteomes" id="UP000327007"/>
    </source>
</evidence>
<name>A0A1H4EP72_9BACE</name>
<evidence type="ECO:0000313" key="7">
    <source>
        <dbReference type="Proteomes" id="UP000435059"/>
    </source>
</evidence>
<dbReference type="Proteomes" id="UP000327007">
    <property type="component" value="Unassembled WGS sequence"/>
</dbReference>
<organism evidence="4 5">
    <name type="scientific">Bacteroides xylanisolvens</name>
    <dbReference type="NCBI Taxonomy" id="371601"/>
    <lineage>
        <taxon>Bacteria</taxon>
        <taxon>Pseudomonadati</taxon>
        <taxon>Bacteroidota</taxon>
        <taxon>Bacteroidia</taxon>
        <taxon>Bacteroidales</taxon>
        <taxon>Bacteroidaceae</taxon>
        <taxon>Bacteroides</taxon>
    </lineage>
</organism>
<evidence type="ECO:0000313" key="4">
    <source>
        <dbReference type="EMBL" id="SEA86042.1"/>
    </source>
</evidence>
<evidence type="ECO:0000313" key="5">
    <source>
        <dbReference type="Proteomes" id="UP000183040"/>
    </source>
</evidence>
<dbReference type="EMBL" id="WDES01000060">
    <property type="protein sequence ID" value="KAB6081424.1"/>
    <property type="molecule type" value="Genomic_DNA"/>
</dbReference>
<dbReference type="RefSeq" id="WP_008644752.1">
    <property type="nucleotide sequence ID" value="NZ_CP041230.1"/>
</dbReference>
<dbReference type="EMBL" id="VYQC01000009">
    <property type="protein sequence ID" value="KAA9044867.1"/>
    <property type="molecule type" value="Genomic_DNA"/>
</dbReference>
<proteinExistence type="predicted"/>
<sequence length="275" mass="31743">MTKQELLIGKHPDNSHPYGKWLAANDLPDSYMKCHRELTEITAVDDELIEWMAKKIINHHYTQFRISRLKEKYKSLGFAKYAEQHRKLPITDKVKKGNATEILLTDYIQASQKKEFIKVYKLKYNPNVDQAIKGDDTLMVDLFEENGNEKIKIYLGESKFRTTPQKNVVEDITKSLNKDTLPLSYTFLVEEIAKSDELLARKLDDYIVQDIKDRGDLIYVGLLLSNTKTSETVEKHLNSDNSNLVFISIGIGQPEEFIKSIFEKAEELISNPDLL</sequence>
<reference evidence="6" key="2">
    <citation type="journal article" date="2018" name="J. Anim. Genet.">
        <title>Acquired interbacterial defense systems protect against interspecies antagonism in the human gut microbiome.</title>
        <authorList>
            <person name="Ross B.D."/>
            <person name="Verster A.J."/>
            <person name="Radey M.C."/>
            <person name="Schmidtke D.T."/>
            <person name="Pope C.E."/>
            <person name="Hoffman L.R."/>
            <person name="Hajjar A."/>
            <person name="Peterson S.B."/>
            <person name="Borenstein E."/>
            <person name="Mougous J."/>
        </authorList>
    </citation>
    <scope>NUCLEOTIDE SEQUENCE [LARGE SCALE GENOMIC DNA]</scope>
    <source>
        <strain evidence="6">H204</strain>
    </source>
</reference>
<dbReference type="Pfam" id="PF08878">
    <property type="entry name" value="HamA"/>
    <property type="match status" value="1"/>
</dbReference>
<dbReference type="Proteomes" id="UP000435059">
    <property type="component" value="Unassembled WGS sequence"/>
</dbReference>
<dbReference type="EMBL" id="FNRP01000016">
    <property type="protein sequence ID" value="SEA86042.1"/>
    <property type="molecule type" value="Genomic_DNA"/>
</dbReference>
<reference evidence="2" key="3">
    <citation type="journal article" date="2019" name="bioRxiv">
        <title>Acquired interbacterial defense systems protect against interspecies antagonism in the human gut microbiome.</title>
        <authorList>
            <person name="Ross B.D."/>
            <person name="Verster A.J."/>
            <person name="Radey M.C."/>
            <person name="Schmidtke D.T."/>
            <person name="Pope C.E."/>
            <person name="Hoffman L.R."/>
            <person name="Hajjar A.M."/>
            <person name="Peterson S.B."/>
            <person name="Borenstein E."/>
            <person name="Mougous J.D."/>
        </authorList>
    </citation>
    <scope>NUCLEOTIDE SEQUENCE</scope>
    <source>
        <strain evidence="2">H204</strain>
    </source>
</reference>
<evidence type="ECO:0000259" key="1">
    <source>
        <dbReference type="Pfam" id="PF08878"/>
    </source>
</evidence>
<dbReference type="InterPro" id="IPR014976">
    <property type="entry name" value="AbpA_HamA_C"/>
</dbReference>
<feature type="domain" description="Anti-bacteriophage protein A/HamA C-terminal" evidence="1">
    <location>
        <begin position="30"/>
        <end position="265"/>
    </location>
</feature>
<reference evidence="3 7" key="4">
    <citation type="journal article" date="2019" name="Nat. Med.">
        <title>A library of human gut bacterial isolates paired with longitudinal multiomics data enables mechanistic microbiome research.</title>
        <authorList>
            <person name="Poyet M."/>
            <person name="Groussin M."/>
            <person name="Gibbons S.M."/>
            <person name="Avila-Pacheco J."/>
            <person name="Jiang X."/>
            <person name="Kearney S.M."/>
            <person name="Perrotta A.R."/>
            <person name="Berdy B."/>
            <person name="Zhao S."/>
            <person name="Lieberman T.D."/>
            <person name="Swanson P.K."/>
            <person name="Smith M."/>
            <person name="Roesemann S."/>
            <person name="Alexander J.E."/>
            <person name="Rich S.A."/>
            <person name="Livny J."/>
            <person name="Vlamakis H."/>
            <person name="Clish C."/>
            <person name="Bullock K."/>
            <person name="Deik A."/>
            <person name="Scott J."/>
            <person name="Pierce K.A."/>
            <person name="Xavier R.J."/>
            <person name="Alm E.J."/>
        </authorList>
    </citation>
    <scope>NUCLEOTIDE SEQUENCE [LARGE SCALE GENOMIC DNA]</scope>
    <source>
        <strain evidence="3 7">BIOML-A74</strain>
    </source>
</reference>
<evidence type="ECO:0000313" key="3">
    <source>
        <dbReference type="EMBL" id="KAB6081424.1"/>
    </source>
</evidence>
<keyword evidence="7" id="KW-1185">Reference proteome</keyword>
<accession>A0A1H4EP72</accession>